<feature type="region of interest" description="Disordered" evidence="1">
    <location>
        <begin position="1"/>
        <end position="115"/>
    </location>
</feature>
<feature type="compositionally biased region" description="Basic residues" evidence="1">
    <location>
        <begin position="35"/>
        <end position="45"/>
    </location>
</feature>
<feature type="compositionally biased region" description="Basic and acidic residues" evidence="1">
    <location>
        <begin position="60"/>
        <end position="70"/>
    </location>
</feature>
<proteinExistence type="predicted"/>
<protein>
    <submittedName>
        <fullName evidence="2">Uncharacterized protein</fullName>
    </submittedName>
</protein>
<reference evidence="2" key="1">
    <citation type="submission" date="2020-05" db="EMBL/GenBank/DDBJ databases">
        <title>WGS assembly of Panicum virgatum.</title>
        <authorList>
            <person name="Lovell J.T."/>
            <person name="Jenkins J."/>
            <person name="Shu S."/>
            <person name="Juenger T.E."/>
            <person name="Schmutz J."/>
        </authorList>
    </citation>
    <scope>NUCLEOTIDE SEQUENCE</scope>
    <source>
        <strain evidence="2">AP13</strain>
    </source>
</reference>
<dbReference type="EMBL" id="CM029038">
    <property type="protein sequence ID" value="KAG2649961.1"/>
    <property type="molecule type" value="Genomic_DNA"/>
</dbReference>
<dbReference type="OrthoDB" id="696701at2759"/>
<gene>
    <name evidence="2" type="ORF">PVAP13_1NG149038</name>
</gene>
<comment type="caution">
    <text evidence="2">The sequence shown here is derived from an EMBL/GenBank/DDBJ whole genome shotgun (WGS) entry which is preliminary data.</text>
</comment>
<feature type="compositionally biased region" description="Polar residues" evidence="1">
    <location>
        <begin position="73"/>
        <end position="90"/>
    </location>
</feature>
<keyword evidence="3" id="KW-1185">Reference proteome</keyword>
<organism evidence="2 3">
    <name type="scientific">Panicum virgatum</name>
    <name type="common">Blackwell switchgrass</name>
    <dbReference type="NCBI Taxonomy" id="38727"/>
    <lineage>
        <taxon>Eukaryota</taxon>
        <taxon>Viridiplantae</taxon>
        <taxon>Streptophyta</taxon>
        <taxon>Embryophyta</taxon>
        <taxon>Tracheophyta</taxon>
        <taxon>Spermatophyta</taxon>
        <taxon>Magnoliopsida</taxon>
        <taxon>Liliopsida</taxon>
        <taxon>Poales</taxon>
        <taxon>Poaceae</taxon>
        <taxon>PACMAD clade</taxon>
        <taxon>Panicoideae</taxon>
        <taxon>Panicodae</taxon>
        <taxon>Paniceae</taxon>
        <taxon>Panicinae</taxon>
        <taxon>Panicum</taxon>
        <taxon>Panicum sect. Hiantes</taxon>
    </lineage>
</organism>
<name>A0A8T0WK15_PANVG</name>
<sequence>METNCSRAPFGDLTNCTNEGAESAPYSQSANNDKKQRKRERKRARYAAMSQEQKNARNLRQREARQKKECQNPMETNCSRAPSGNLTNYTNGGGDSASNSQSADNNAKHRKRERG</sequence>
<evidence type="ECO:0000313" key="3">
    <source>
        <dbReference type="Proteomes" id="UP000823388"/>
    </source>
</evidence>
<dbReference type="AlphaFoldDB" id="A0A8T0WK15"/>
<dbReference type="Proteomes" id="UP000823388">
    <property type="component" value="Chromosome 1N"/>
</dbReference>
<feature type="compositionally biased region" description="Low complexity" evidence="1">
    <location>
        <begin position="96"/>
        <end position="105"/>
    </location>
</feature>
<evidence type="ECO:0000313" key="2">
    <source>
        <dbReference type="EMBL" id="KAG2649961.1"/>
    </source>
</evidence>
<feature type="compositionally biased region" description="Polar residues" evidence="1">
    <location>
        <begin position="14"/>
        <end position="31"/>
    </location>
</feature>
<evidence type="ECO:0000256" key="1">
    <source>
        <dbReference type="SAM" id="MobiDB-lite"/>
    </source>
</evidence>
<accession>A0A8T0WK15</accession>